<dbReference type="GO" id="GO:0046872">
    <property type="term" value="F:metal ion binding"/>
    <property type="evidence" value="ECO:0007669"/>
    <property type="project" value="UniProtKB-KW"/>
</dbReference>
<keyword evidence="1" id="KW-0479">Metal-binding</keyword>
<dbReference type="Proteomes" id="UP000277294">
    <property type="component" value="Unassembled WGS sequence"/>
</dbReference>
<dbReference type="RefSeq" id="WP_124077805.1">
    <property type="nucleotide sequence ID" value="NZ_UWPJ01000006.1"/>
</dbReference>
<dbReference type="OrthoDB" id="9766107at2"/>
<dbReference type="PANTHER" id="PTHR45953:SF1">
    <property type="entry name" value="IDURONATE 2-SULFATASE"/>
    <property type="match status" value="1"/>
</dbReference>
<gene>
    <name evidence="4" type="ORF">PIGHUM_00626</name>
</gene>
<feature type="domain" description="Sulfatase N-terminal" evidence="3">
    <location>
        <begin position="4"/>
        <end position="397"/>
    </location>
</feature>
<dbReference type="InterPro" id="IPR017850">
    <property type="entry name" value="Alkaline_phosphatase_core_sf"/>
</dbReference>
<dbReference type="GO" id="GO:0004065">
    <property type="term" value="F:arylsulfatase activity"/>
    <property type="evidence" value="ECO:0007669"/>
    <property type="project" value="UniProtKB-EC"/>
</dbReference>
<dbReference type="EC" id="3.1.6.1" evidence="4"/>
<reference evidence="4 5" key="1">
    <citation type="submission" date="2018-10" db="EMBL/GenBank/DDBJ databases">
        <authorList>
            <person name="Criscuolo A."/>
        </authorList>
    </citation>
    <scope>NUCLEOTIDE SEQUENCE [LARGE SCALE GENOMIC DNA]</scope>
    <source>
        <strain evidence="4">DnA1</strain>
    </source>
</reference>
<evidence type="ECO:0000256" key="2">
    <source>
        <dbReference type="ARBA" id="ARBA00022801"/>
    </source>
</evidence>
<keyword evidence="2 4" id="KW-0378">Hydrolase</keyword>
<dbReference type="Gene3D" id="3.40.720.10">
    <property type="entry name" value="Alkaline Phosphatase, subunit A"/>
    <property type="match status" value="1"/>
</dbReference>
<dbReference type="EMBL" id="UWPJ01000006">
    <property type="protein sequence ID" value="VCU68569.1"/>
    <property type="molecule type" value="Genomic_DNA"/>
</dbReference>
<accession>A0A3P4AWX5</accession>
<protein>
    <submittedName>
        <fullName evidence="4">Arylsulfatase</fullName>
        <ecNumber evidence="4">3.1.6.1</ecNumber>
    </submittedName>
</protein>
<sequence length="508" mass="56331">MKRPNILLITTDQHRGDCLGFAGRRVKTPHIDALARGGTHFASCITPNIVCQPSRASMLTGLLPLTHGVCDNGIDLDQRTGEAGFAGSLAAAGYATGFIGKAHFSSHHTFARTGRPECQYTEAELGPDWSGPYMGFQHVELVVEGHNYWLPTPLPGGLHHSRWYYGDGLGELRNRLYQTDLGPPSGAPQTFNSALPAAWHNSTWIGDRAVDYLSRHRGEPFCLWASFPDPHHPFDCPEPWSRLHHPDEVDLPHHRATDYERRPWWHRASMENTPVGSADVQALRQNFSRIPTQPDAQLRNITANYYGMISLVDHQVGRIMNTLRDHGLDRDTLVVFTSDHGEWLGDHGLMLKGPIPYEGVLRVAMVAHGPGVQAGVQVRDPVSTLDLASTFYDYAGASALGPQHGRSLRPLFEGRPASRDCALSEWDVAASRCGVELKLRTVRTRDWKLTLEAGSGAGEMYNLADDPDEMDNLFDDPGYRVRRRELLDMLAERPADQLPERLPASGVA</sequence>
<name>A0A3P4AWX5_9BURK</name>
<evidence type="ECO:0000313" key="4">
    <source>
        <dbReference type="EMBL" id="VCU68569.1"/>
    </source>
</evidence>
<dbReference type="SUPFAM" id="SSF53649">
    <property type="entry name" value="Alkaline phosphatase-like"/>
    <property type="match status" value="1"/>
</dbReference>
<dbReference type="GO" id="GO:0005737">
    <property type="term" value="C:cytoplasm"/>
    <property type="evidence" value="ECO:0007669"/>
    <property type="project" value="TreeGrafter"/>
</dbReference>
<evidence type="ECO:0000256" key="1">
    <source>
        <dbReference type="ARBA" id="ARBA00022723"/>
    </source>
</evidence>
<proteinExistence type="predicted"/>
<keyword evidence="5" id="KW-1185">Reference proteome</keyword>
<dbReference type="AlphaFoldDB" id="A0A3P4AWX5"/>
<dbReference type="PANTHER" id="PTHR45953">
    <property type="entry name" value="IDURONATE 2-SULFATASE"/>
    <property type="match status" value="1"/>
</dbReference>
<dbReference type="InterPro" id="IPR000917">
    <property type="entry name" value="Sulfatase_N"/>
</dbReference>
<evidence type="ECO:0000259" key="3">
    <source>
        <dbReference type="Pfam" id="PF00884"/>
    </source>
</evidence>
<dbReference type="Pfam" id="PF00884">
    <property type="entry name" value="Sulfatase"/>
    <property type="match status" value="1"/>
</dbReference>
<organism evidence="4 5">
    <name type="scientific">Pigmentiphaga humi</name>
    <dbReference type="NCBI Taxonomy" id="2478468"/>
    <lineage>
        <taxon>Bacteria</taxon>
        <taxon>Pseudomonadati</taxon>
        <taxon>Pseudomonadota</taxon>
        <taxon>Betaproteobacteria</taxon>
        <taxon>Burkholderiales</taxon>
        <taxon>Alcaligenaceae</taxon>
        <taxon>Pigmentiphaga</taxon>
    </lineage>
</organism>
<evidence type="ECO:0000313" key="5">
    <source>
        <dbReference type="Proteomes" id="UP000277294"/>
    </source>
</evidence>